<keyword evidence="3" id="KW-1185">Reference proteome</keyword>
<feature type="region of interest" description="Disordered" evidence="1">
    <location>
        <begin position="194"/>
        <end position="231"/>
    </location>
</feature>
<gene>
    <name evidence="2" type="ORF">IWQ62_006817</name>
</gene>
<feature type="region of interest" description="Disordered" evidence="1">
    <location>
        <begin position="265"/>
        <end position="315"/>
    </location>
</feature>
<dbReference type="Proteomes" id="UP001150925">
    <property type="component" value="Unassembled WGS sequence"/>
</dbReference>
<accession>A0A9W8E3Z2</accession>
<feature type="compositionally biased region" description="Low complexity" evidence="1">
    <location>
        <begin position="268"/>
        <end position="277"/>
    </location>
</feature>
<feature type="compositionally biased region" description="Polar residues" evidence="1">
    <location>
        <begin position="214"/>
        <end position="228"/>
    </location>
</feature>
<evidence type="ECO:0000313" key="3">
    <source>
        <dbReference type="Proteomes" id="UP001150925"/>
    </source>
</evidence>
<sequence>MAHRSRTPTARFVKPPRLPAPIQLQPCLDTVHVTPHTQGSGTPTLGSPLPPEPTSFTTPSPGLAMPLARPQPLSPLYGPLNIINVSPACVSLSGPTSLNATPPSMGTPPLAASPRLRSGGDLVTGAATSSALMALRDVDQTVTPEKELALRERIQGSTLRRIQSLHLALQLEQQEQLEFMPSVFDNLRMTVTSSSHSTDGMDTFASAKEHQPTGMCTSEQRPPSSKRPSTAMDAGLHIRASHHSTEGSVSCGWGDEPLAIPEVEEPLPETSPTLPEPSFLPLSPNQDWLLPDSALAKESDHPDTSIEFPQPTDRS</sequence>
<organism evidence="2 3">
    <name type="scientific">Dispira parvispora</name>
    <dbReference type="NCBI Taxonomy" id="1520584"/>
    <lineage>
        <taxon>Eukaryota</taxon>
        <taxon>Fungi</taxon>
        <taxon>Fungi incertae sedis</taxon>
        <taxon>Zoopagomycota</taxon>
        <taxon>Kickxellomycotina</taxon>
        <taxon>Dimargaritomycetes</taxon>
        <taxon>Dimargaritales</taxon>
        <taxon>Dimargaritaceae</taxon>
        <taxon>Dispira</taxon>
    </lineage>
</organism>
<reference evidence="2" key="1">
    <citation type="submission" date="2022-07" db="EMBL/GenBank/DDBJ databases">
        <title>Phylogenomic reconstructions and comparative analyses of Kickxellomycotina fungi.</title>
        <authorList>
            <person name="Reynolds N.K."/>
            <person name="Stajich J.E."/>
            <person name="Barry K."/>
            <person name="Grigoriev I.V."/>
            <person name="Crous P."/>
            <person name="Smith M.E."/>
        </authorList>
    </citation>
    <scope>NUCLEOTIDE SEQUENCE</scope>
    <source>
        <strain evidence="2">RSA 1196</strain>
    </source>
</reference>
<evidence type="ECO:0000313" key="2">
    <source>
        <dbReference type="EMBL" id="KAJ1948945.1"/>
    </source>
</evidence>
<evidence type="ECO:0000256" key="1">
    <source>
        <dbReference type="SAM" id="MobiDB-lite"/>
    </source>
</evidence>
<dbReference type="AlphaFoldDB" id="A0A9W8E3Z2"/>
<comment type="caution">
    <text evidence="2">The sequence shown here is derived from an EMBL/GenBank/DDBJ whole genome shotgun (WGS) entry which is preliminary data.</text>
</comment>
<name>A0A9W8E3Z2_9FUNG</name>
<dbReference type="EMBL" id="JANBPY010004167">
    <property type="protein sequence ID" value="KAJ1948945.1"/>
    <property type="molecule type" value="Genomic_DNA"/>
</dbReference>
<feature type="non-terminal residue" evidence="2">
    <location>
        <position position="315"/>
    </location>
</feature>
<feature type="region of interest" description="Disordered" evidence="1">
    <location>
        <begin position="1"/>
        <end position="63"/>
    </location>
</feature>
<feature type="compositionally biased region" description="Basic and acidic residues" evidence="1">
    <location>
        <begin position="295"/>
        <end position="304"/>
    </location>
</feature>
<feature type="compositionally biased region" description="Polar residues" evidence="1">
    <location>
        <begin position="35"/>
        <end position="45"/>
    </location>
</feature>
<proteinExistence type="predicted"/>
<protein>
    <submittedName>
        <fullName evidence="2">Uncharacterized protein</fullName>
    </submittedName>
</protein>